<dbReference type="GeneID" id="25915676"/>
<feature type="chain" id="PRO_5005538576" evidence="2">
    <location>
        <begin position="28"/>
        <end position="97"/>
    </location>
</feature>
<proteinExistence type="predicted"/>
<evidence type="ECO:0000256" key="2">
    <source>
        <dbReference type="SAM" id="SignalP"/>
    </source>
</evidence>
<keyword evidence="2" id="KW-0732">Signal</keyword>
<dbReference type="AlphaFoldDB" id="A0A0L0F826"/>
<keyword evidence="4" id="KW-1185">Reference proteome</keyword>
<organism evidence="3 4">
    <name type="scientific">Sphaeroforma arctica JP610</name>
    <dbReference type="NCBI Taxonomy" id="667725"/>
    <lineage>
        <taxon>Eukaryota</taxon>
        <taxon>Ichthyosporea</taxon>
        <taxon>Ichthyophonida</taxon>
        <taxon>Sphaeroforma</taxon>
    </lineage>
</organism>
<protein>
    <submittedName>
        <fullName evidence="3">Uncharacterized protein</fullName>
    </submittedName>
</protein>
<gene>
    <name evidence="3" type="ORF">SARC_15172</name>
</gene>
<evidence type="ECO:0000313" key="4">
    <source>
        <dbReference type="Proteomes" id="UP000054560"/>
    </source>
</evidence>
<feature type="signal peptide" evidence="2">
    <location>
        <begin position="1"/>
        <end position="27"/>
    </location>
</feature>
<dbReference type="EMBL" id="KQ247313">
    <property type="protein sequence ID" value="KNC72273.1"/>
    <property type="molecule type" value="Genomic_DNA"/>
</dbReference>
<name>A0A0L0F826_9EUKA</name>
<reference evidence="3 4" key="1">
    <citation type="submission" date="2011-02" db="EMBL/GenBank/DDBJ databases">
        <title>The Genome Sequence of Sphaeroforma arctica JP610.</title>
        <authorList>
            <consortium name="The Broad Institute Genome Sequencing Platform"/>
            <person name="Russ C."/>
            <person name="Cuomo C."/>
            <person name="Young S.K."/>
            <person name="Zeng Q."/>
            <person name="Gargeya S."/>
            <person name="Alvarado L."/>
            <person name="Berlin A."/>
            <person name="Chapman S.B."/>
            <person name="Chen Z."/>
            <person name="Freedman E."/>
            <person name="Gellesch M."/>
            <person name="Goldberg J."/>
            <person name="Griggs A."/>
            <person name="Gujja S."/>
            <person name="Heilman E."/>
            <person name="Heiman D."/>
            <person name="Howarth C."/>
            <person name="Mehta T."/>
            <person name="Neiman D."/>
            <person name="Pearson M."/>
            <person name="Roberts A."/>
            <person name="Saif S."/>
            <person name="Shea T."/>
            <person name="Shenoy N."/>
            <person name="Sisk P."/>
            <person name="Stolte C."/>
            <person name="Sykes S."/>
            <person name="White J."/>
            <person name="Yandava C."/>
            <person name="Burger G."/>
            <person name="Gray M.W."/>
            <person name="Holland P.W.H."/>
            <person name="King N."/>
            <person name="Lang F.B.F."/>
            <person name="Roger A.J."/>
            <person name="Ruiz-Trillo I."/>
            <person name="Haas B."/>
            <person name="Nusbaum C."/>
            <person name="Birren B."/>
        </authorList>
    </citation>
    <scope>NUCLEOTIDE SEQUENCE [LARGE SCALE GENOMIC DNA]</scope>
    <source>
        <strain evidence="3 4">JP610</strain>
    </source>
</reference>
<feature type="region of interest" description="Disordered" evidence="1">
    <location>
        <begin position="41"/>
        <end position="70"/>
    </location>
</feature>
<sequence length="97" mass="10634">MYSRLGLCLPIVWLISLVSYQHSSVNAAKILTAPDIDATVANGDNEESDNTDLIFDTDESSDPRTYNNMPVPLVPIGDEQNNFLQSYGVWCGGNHGM</sequence>
<evidence type="ECO:0000256" key="1">
    <source>
        <dbReference type="SAM" id="MobiDB-lite"/>
    </source>
</evidence>
<feature type="compositionally biased region" description="Acidic residues" evidence="1">
    <location>
        <begin position="44"/>
        <end position="60"/>
    </location>
</feature>
<evidence type="ECO:0000313" key="3">
    <source>
        <dbReference type="EMBL" id="KNC72273.1"/>
    </source>
</evidence>
<dbReference type="Proteomes" id="UP000054560">
    <property type="component" value="Unassembled WGS sequence"/>
</dbReference>
<dbReference type="RefSeq" id="XP_014146175.1">
    <property type="nucleotide sequence ID" value="XM_014290700.1"/>
</dbReference>
<accession>A0A0L0F826</accession>